<dbReference type="AlphaFoldDB" id="A0A4Y2NWW7"/>
<name>A0A4Y2NWW7_ARAVE</name>
<dbReference type="InterPro" id="IPR036397">
    <property type="entry name" value="RNaseH_sf"/>
</dbReference>
<accession>A0A4Y2NWW7</accession>
<dbReference type="Proteomes" id="UP000499080">
    <property type="component" value="Unassembled WGS sequence"/>
</dbReference>
<reference evidence="1 2" key="1">
    <citation type="journal article" date="2019" name="Sci. Rep.">
        <title>Orb-weaving spider Araneus ventricosus genome elucidates the spidroin gene catalogue.</title>
        <authorList>
            <person name="Kono N."/>
            <person name="Nakamura H."/>
            <person name="Ohtoshi R."/>
            <person name="Moran D.A.P."/>
            <person name="Shinohara A."/>
            <person name="Yoshida Y."/>
            <person name="Fujiwara M."/>
            <person name="Mori M."/>
            <person name="Tomita M."/>
            <person name="Arakawa K."/>
        </authorList>
    </citation>
    <scope>NUCLEOTIDE SEQUENCE [LARGE SCALE GENOMIC DNA]</scope>
</reference>
<comment type="caution">
    <text evidence="1">The sequence shown here is derived from an EMBL/GenBank/DDBJ whole genome shotgun (WGS) entry which is preliminary data.</text>
</comment>
<evidence type="ECO:0000313" key="1">
    <source>
        <dbReference type="EMBL" id="GBN44115.1"/>
    </source>
</evidence>
<gene>
    <name evidence="1" type="primary">tc3a_5</name>
    <name evidence="1" type="ORF">AVEN_200742_1</name>
</gene>
<dbReference type="GO" id="GO:0003676">
    <property type="term" value="F:nucleic acid binding"/>
    <property type="evidence" value="ECO:0007669"/>
    <property type="project" value="InterPro"/>
</dbReference>
<proteinExistence type="predicted"/>
<sequence length="98" mass="11646">MQCSNCSTCFTKRKKFRYGKLMLRPPLTKVHKRLKVEFAKKCITMGKKWDDVIFSDEKKFNLDGPDGFRYFWYDLRKEKEIFSKLTFGGGSVGEIWET</sequence>
<keyword evidence="2" id="KW-1185">Reference proteome</keyword>
<organism evidence="1 2">
    <name type="scientific">Araneus ventricosus</name>
    <name type="common">Orbweaver spider</name>
    <name type="synonym">Epeira ventricosa</name>
    <dbReference type="NCBI Taxonomy" id="182803"/>
    <lineage>
        <taxon>Eukaryota</taxon>
        <taxon>Metazoa</taxon>
        <taxon>Ecdysozoa</taxon>
        <taxon>Arthropoda</taxon>
        <taxon>Chelicerata</taxon>
        <taxon>Arachnida</taxon>
        <taxon>Araneae</taxon>
        <taxon>Araneomorphae</taxon>
        <taxon>Entelegynae</taxon>
        <taxon>Araneoidea</taxon>
        <taxon>Araneidae</taxon>
        <taxon>Araneus</taxon>
    </lineage>
</organism>
<dbReference type="Gene3D" id="3.30.420.10">
    <property type="entry name" value="Ribonuclease H-like superfamily/Ribonuclease H"/>
    <property type="match status" value="1"/>
</dbReference>
<dbReference type="EMBL" id="BGPR01010075">
    <property type="protein sequence ID" value="GBN44115.1"/>
    <property type="molecule type" value="Genomic_DNA"/>
</dbReference>
<evidence type="ECO:0000313" key="2">
    <source>
        <dbReference type="Proteomes" id="UP000499080"/>
    </source>
</evidence>
<dbReference type="OrthoDB" id="8060176at2759"/>
<protein>
    <submittedName>
        <fullName evidence="1">Transposable element Tc3 transposase</fullName>
    </submittedName>
</protein>